<evidence type="ECO:0000313" key="2">
    <source>
        <dbReference type="EMBL" id="KAJ5183765.1"/>
    </source>
</evidence>
<dbReference type="InterPro" id="IPR027417">
    <property type="entry name" value="P-loop_NTPase"/>
</dbReference>
<dbReference type="Pfam" id="PF13207">
    <property type="entry name" value="AAA_17"/>
    <property type="match status" value="1"/>
</dbReference>
<evidence type="ECO:0000259" key="1">
    <source>
        <dbReference type="Pfam" id="PF14681"/>
    </source>
</evidence>
<dbReference type="CDD" id="cd06223">
    <property type="entry name" value="PRTases_typeI"/>
    <property type="match status" value="1"/>
</dbReference>
<gene>
    <name evidence="2" type="ORF">N7492_001381</name>
</gene>
<feature type="domain" description="Phosphoribosyltransferase" evidence="1">
    <location>
        <begin position="446"/>
        <end position="628"/>
    </location>
</feature>
<comment type="caution">
    <text evidence="2">The sequence shown here is derived from an EMBL/GenBank/DDBJ whole genome shotgun (WGS) entry which is preliminary data.</text>
</comment>
<dbReference type="Proteomes" id="UP001146351">
    <property type="component" value="Unassembled WGS sequence"/>
</dbReference>
<dbReference type="EMBL" id="JAPQKO010000001">
    <property type="protein sequence ID" value="KAJ5183765.1"/>
    <property type="molecule type" value="Genomic_DNA"/>
</dbReference>
<dbReference type="Gene3D" id="3.40.50.300">
    <property type="entry name" value="P-loop containing nucleotide triphosphate hydrolases"/>
    <property type="match status" value="1"/>
</dbReference>
<evidence type="ECO:0000313" key="3">
    <source>
        <dbReference type="Proteomes" id="UP001146351"/>
    </source>
</evidence>
<accession>A0A9W9IVI9</accession>
<keyword evidence="3" id="KW-1185">Reference proteome</keyword>
<dbReference type="Gene3D" id="3.40.50.2020">
    <property type="match status" value="1"/>
</dbReference>
<organism evidence="2 3">
    <name type="scientific">Penicillium capsulatum</name>
    <dbReference type="NCBI Taxonomy" id="69766"/>
    <lineage>
        <taxon>Eukaryota</taxon>
        <taxon>Fungi</taxon>
        <taxon>Dikarya</taxon>
        <taxon>Ascomycota</taxon>
        <taxon>Pezizomycotina</taxon>
        <taxon>Eurotiomycetes</taxon>
        <taxon>Eurotiomycetidae</taxon>
        <taxon>Eurotiales</taxon>
        <taxon>Aspergillaceae</taxon>
        <taxon>Penicillium</taxon>
    </lineage>
</organism>
<dbReference type="SUPFAM" id="SSF53271">
    <property type="entry name" value="PRTase-like"/>
    <property type="match status" value="1"/>
</dbReference>
<dbReference type="SUPFAM" id="SSF52540">
    <property type="entry name" value="P-loop containing nucleoside triphosphate hydrolases"/>
    <property type="match status" value="1"/>
</dbReference>
<reference evidence="2" key="1">
    <citation type="submission" date="2022-11" db="EMBL/GenBank/DDBJ databases">
        <authorList>
            <person name="Petersen C."/>
        </authorList>
    </citation>
    <scope>NUCLEOTIDE SEQUENCE</scope>
    <source>
        <strain evidence="2">IBT 21917</strain>
    </source>
</reference>
<dbReference type="AlphaFoldDB" id="A0A9W9IVI9"/>
<name>A0A9W9IVI9_9EURO</name>
<reference evidence="2" key="2">
    <citation type="journal article" date="2023" name="IMA Fungus">
        <title>Comparative genomic study of the Penicillium genus elucidates a diverse pangenome and 15 lateral gene transfer events.</title>
        <authorList>
            <person name="Petersen C."/>
            <person name="Sorensen T."/>
            <person name="Nielsen M.R."/>
            <person name="Sondergaard T.E."/>
            <person name="Sorensen J.L."/>
            <person name="Fitzpatrick D.A."/>
            <person name="Frisvad J.C."/>
            <person name="Nielsen K.L."/>
        </authorList>
    </citation>
    <scope>NUCLEOTIDE SEQUENCE</scope>
    <source>
        <strain evidence="2">IBT 21917</strain>
    </source>
</reference>
<protein>
    <recommendedName>
        <fullName evidence="1">Phosphoribosyltransferase domain-containing protein</fullName>
    </recommendedName>
</protein>
<dbReference type="InterPro" id="IPR029057">
    <property type="entry name" value="PRTase-like"/>
</dbReference>
<dbReference type="OrthoDB" id="5416609at2759"/>
<proteinExistence type="predicted"/>
<dbReference type="InterPro" id="IPR000836">
    <property type="entry name" value="PRTase_dom"/>
</dbReference>
<sequence>MRSNPLPRPVIIGLYGLPECGKSFLLDRLQTELGDLGFKFYEGSRVIDQVCPGGLNTFRGLGESGKTQWRRKVIRSIQQECRNYGKAGVVAGHLMFWKEEEDVGQNIWAQSDSDVYTHILYLNTAADRIAENIARDTERCRSSSSVAHLRNWLQTERTELKKICQDAGILLAVLPEHLATVDKTKTFLQDFRVHNDKLNAERAKADLEQIIQPVRKKIETALVVDADKTLAAQDTSREYPLPALFGGSWAYSYAAFRQAMLMYEEPASDDEFDKLCNDATSKIQIHVELLCLLKLLKKQHNICALVITRGQRKVWQSALRQIGLEDTVKVIGGGRMVDGYVVMPAIKAKVVTILLHWISICCEEQIMPMFVTGDEPSRSKSMDAQLRDAIDANEFQPFQALLPPSTSPRLDITCLPLIDITSPSFVEKITRRNRRRDPIEILHRTETAAAKLLMTPMRDKSISGPLLREAHRKAGQYLAMGPLADLIGLETHNIQHVQGSFTTGHRLLREKEMLVIALMRGGEPMALRVSEVFPLAMFLHAKVPGDVTRQHLSGRLTVLLVDSVVHNGGTALKFIQRVRSLHATIQIVLVAGVVNERPVTEGSDFLEGTSHYHRVALVSLRLSKNHYIGHLGGRTRGIGCSTRWIDLGIIDQGCSLEKGGGGSKIVNVNLQGS</sequence>
<dbReference type="Pfam" id="PF14681">
    <property type="entry name" value="UPRTase"/>
    <property type="match status" value="1"/>
</dbReference>